<accession>A0A9W4RRJ6</accession>
<evidence type="ECO:0000256" key="1">
    <source>
        <dbReference type="ARBA" id="ARBA00001971"/>
    </source>
</evidence>
<dbReference type="GO" id="GO:0004497">
    <property type="term" value="F:monooxygenase activity"/>
    <property type="evidence" value="ECO:0007669"/>
    <property type="project" value="UniProtKB-KW"/>
</dbReference>
<dbReference type="CDD" id="cd11041">
    <property type="entry name" value="CYP503A1-like"/>
    <property type="match status" value="1"/>
</dbReference>
<dbReference type="SUPFAM" id="SSF48264">
    <property type="entry name" value="Cytochrome P450"/>
    <property type="match status" value="1"/>
</dbReference>
<keyword evidence="11" id="KW-0812">Transmembrane</keyword>
<gene>
    <name evidence="12" type="ORF">CGXH109_LOCUS52858</name>
</gene>
<dbReference type="PRINTS" id="PR00465">
    <property type="entry name" value="EP450IV"/>
</dbReference>
<dbReference type="InterPro" id="IPR001128">
    <property type="entry name" value="Cyt_P450"/>
</dbReference>
<dbReference type="InterPro" id="IPR017972">
    <property type="entry name" value="Cyt_P450_CS"/>
</dbReference>
<dbReference type="GO" id="GO:0005506">
    <property type="term" value="F:iron ion binding"/>
    <property type="evidence" value="ECO:0007669"/>
    <property type="project" value="InterPro"/>
</dbReference>
<keyword evidence="4 9" id="KW-0349">Heme</keyword>
<comment type="subcellular location">
    <subcellularLocation>
        <location evidence="2">Membrane</location>
        <topology evidence="2">Single-pass membrane protein</topology>
    </subcellularLocation>
</comment>
<keyword evidence="6 10" id="KW-0560">Oxidoreductase</keyword>
<name>A0A9W4RRJ6_9PEZI</name>
<dbReference type="Proteomes" id="UP001152533">
    <property type="component" value="Unassembled WGS sequence"/>
</dbReference>
<dbReference type="GO" id="GO:0020037">
    <property type="term" value="F:heme binding"/>
    <property type="evidence" value="ECO:0007669"/>
    <property type="project" value="InterPro"/>
</dbReference>
<evidence type="ECO:0000256" key="2">
    <source>
        <dbReference type="ARBA" id="ARBA00004167"/>
    </source>
</evidence>
<keyword evidence="5 9" id="KW-0479">Metal-binding</keyword>
<dbReference type="InterPro" id="IPR002403">
    <property type="entry name" value="Cyt_P450_E_grp-IV"/>
</dbReference>
<dbReference type="GO" id="GO:0016705">
    <property type="term" value="F:oxidoreductase activity, acting on paired donors, with incorporation or reduction of molecular oxygen"/>
    <property type="evidence" value="ECO:0007669"/>
    <property type="project" value="InterPro"/>
</dbReference>
<keyword evidence="8 10" id="KW-0503">Monooxygenase</keyword>
<evidence type="ECO:0000256" key="7">
    <source>
        <dbReference type="ARBA" id="ARBA00023004"/>
    </source>
</evidence>
<feature type="binding site" description="axial binding residue" evidence="9">
    <location>
        <position position="487"/>
    </location>
    <ligand>
        <name>heme</name>
        <dbReference type="ChEBI" id="CHEBI:30413"/>
    </ligand>
    <ligandPart>
        <name>Fe</name>
        <dbReference type="ChEBI" id="CHEBI:18248"/>
    </ligandPart>
</feature>
<evidence type="ECO:0008006" key="14">
    <source>
        <dbReference type="Google" id="ProtNLM"/>
    </source>
</evidence>
<evidence type="ECO:0000313" key="12">
    <source>
        <dbReference type="EMBL" id="CAI0646217.1"/>
    </source>
</evidence>
<comment type="caution">
    <text evidence="12">The sequence shown here is derived from an EMBL/GenBank/DDBJ whole genome shotgun (WGS) entry which is preliminary data.</text>
</comment>
<protein>
    <recommendedName>
        <fullName evidence="14">Cytochrome P450</fullName>
    </recommendedName>
</protein>
<evidence type="ECO:0000256" key="3">
    <source>
        <dbReference type="ARBA" id="ARBA00010617"/>
    </source>
</evidence>
<evidence type="ECO:0000256" key="6">
    <source>
        <dbReference type="ARBA" id="ARBA00023002"/>
    </source>
</evidence>
<dbReference type="EMBL" id="CAMGZC010000309">
    <property type="protein sequence ID" value="CAI0646217.1"/>
    <property type="molecule type" value="Genomic_DNA"/>
</dbReference>
<dbReference type="InterPro" id="IPR036396">
    <property type="entry name" value="Cyt_P450_sf"/>
</dbReference>
<keyword evidence="11" id="KW-0472">Membrane</keyword>
<comment type="similarity">
    <text evidence="3 10">Belongs to the cytochrome P450 family.</text>
</comment>
<dbReference type="GO" id="GO:0016020">
    <property type="term" value="C:membrane"/>
    <property type="evidence" value="ECO:0007669"/>
    <property type="project" value="UniProtKB-SubCell"/>
</dbReference>
<dbReference type="PROSITE" id="PS00086">
    <property type="entry name" value="CYTOCHROME_P450"/>
    <property type="match status" value="1"/>
</dbReference>
<keyword evidence="13" id="KW-1185">Reference proteome</keyword>
<keyword evidence="11" id="KW-1133">Transmembrane helix</keyword>
<evidence type="ECO:0000256" key="8">
    <source>
        <dbReference type="ARBA" id="ARBA00023033"/>
    </source>
</evidence>
<reference evidence="12" key="1">
    <citation type="submission" date="2022-08" db="EMBL/GenBank/DDBJ databases">
        <authorList>
            <person name="Giroux E."/>
            <person name="Giroux E."/>
        </authorList>
    </citation>
    <scope>NUCLEOTIDE SEQUENCE</scope>
    <source>
        <strain evidence="12">H1091258</strain>
    </source>
</reference>
<evidence type="ECO:0000313" key="13">
    <source>
        <dbReference type="Proteomes" id="UP001152533"/>
    </source>
</evidence>
<sequence length="547" mass="62167">MDGLWSTCAFHASRIWAWLQNTDNMLLQLWAPVVFVTAVLGLYRLWKKLTTRLNFPIVGSPGDQNMAYAVLEGHQKSIFKMLIDGRFQYPDTPFIVPADPPRVILPMTLYQEVIHAAESEFSFGAELYDVFLGKYTHIGVDNPDVIGAVRVDLTRNLNGVLQPIQDEVRHGMEQLVGSSTEWQTFNLHKTILRMVGLMSGRVFVGLPLSRDEEWLAASINFTVDVAKSRVAMLRLHPLIRPFFLGFLPEVQHMLREQKRAQEWMKPLVSDFVQNEFNLEEKAKPGSRGAFISWMMKYLPQERRTAEAVGNNQMLLSFAAIHTTSSTTTFAVMDLLGHPEYIQPLREEIQQVIAEDGYQRDETGKNYLSKTSLNKLKKLDSFIKESQRLSPLNFGGSVRRVRKDYTFSNGLKLPAGTSVAFPLWGVYQSETTQTFSPSYNSETKNAPPAEFDGFRFSRLREIPGREMKHQAATTGPDAFNFGHGPHSCPGRFFAVYMIKCILVELLMNYDMQFKSTGTGPLRPANIVKQTLVMPDSRVNVEIKRRVQI</sequence>
<dbReference type="Gene3D" id="1.10.630.10">
    <property type="entry name" value="Cytochrome P450"/>
    <property type="match status" value="1"/>
</dbReference>
<dbReference type="PANTHER" id="PTHR46206:SF6">
    <property type="entry name" value="CYTOCHROME P450 MONOOXYGENASE AN1598-RELATED"/>
    <property type="match status" value="1"/>
</dbReference>
<organism evidence="12 13">
    <name type="scientific">Colletotrichum noveboracense</name>
    <dbReference type="NCBI Taxonomy" id="2664923"/>
    <lineage>
        <taxon>Eukaryota</taxon>
        <taxon>Fungi</taxon>
        <taxon>Dikarya</taxon>
        <taxon>Ascomycota</taxon>
        <taxon>Pezizomycotina</taxon>
        <taxon>Sordariomycetes</taxon>
        <taxon>Hypocreomycetidae</taxon>
        <taxon>Glomerellales</taxon>
        <taxon>Glomerellaceae</taxon>
        <taxon>Colletotrichum</taxon>
        <taxon>Colletotrichum gloeosporioides species complex</taxon>
    </lineage>
</organism>
<keyword evidence="7 9" id="KW-0408">Iron</keyword>
<comment type="cofactor">
    <cofactor evidence="1 9">
        <name>heme</name>
        <dbReference type="ChEBI" id="CHEBI:30413"/>
    </cofactor>
</comment>
<dbReference type="AlphaFoldDB" id="A0A9W4RRJ6"/>
<dbReference type="PANTHER" id="PTHR46206">
    <property type="entry name" value="CYTOCHROME P450"/>
    <property type="match status" value="1"/>
</dbReference>
<dbReference type="Pfam" id="PF00067">
    <property type="entry name" value="p450"/>
    <property type="match status" value="1"/>
</dbReference>
<evidence type="ECO:0000256" key="11">
    <source>
        <dbReference type="SAM" id="Phobius"/>
    </source>
</evidence>
<evidence type="ECO:0000256" key="9">
    <source>
        <dbReference type="PIRSR" id="PIRSR602403-1"/>
    </source>
</evidence>
<evidence type="ECO:0000256" key="5">
    <source>
        <dbReference type="ARBA" id="ARBA00022723"/>
    </source>
</evidence>
<evidence type="ECO:0000256" key="4">
    <source>
        <dbReference type="ARBA" id="ARBA00022617"/>
    </source>
</evidence>
<proteinExistence type="inferred from homology"/>
<evidence type="ECO:0000256" key="10">
    <source>
        <dbReference type="RuleBase" id="RU000461"/>
    </source>
</evidence>
<feature type="transmembrane region" description="Helical" evidence="11">
    <location>
        <begin position="27"/>
        <end position="46"/>
    </location>
</feature>